<gene>
    <name evidence="1" type="ORF">BQ8794_180158</name>
</gene>
<sequence>MQKPKFKDSARAPLQDQFDLEHESVVAITPILRAIAYMALDELDLAIFQMAVESVRSLSLSFNQKAAEIATRSHGVLVFDVRVDGDSEVQRIAAIRYRADQTGVVALDRQGLVTRSCMVNGTFSHFISPLENWASMPLSMQAKIDVTVHAGLFLGALRNAGHMLGS</sequence>
<dbReference type="STRING" id="1631249.BQ8794_180158"/>
<proteinExistence type="predicted"/>
<protein>
    <submittedName>
        <fullName evidence="1">Uncharacterized protein</fullName>
    </submittedName>
</protein>
<organism evidence="1 2">
    <name type="scientific">Mesorhizobium prunaredense</name>
    <dbReference type="NCBI Taxonomy" id="1631249"/>
    <lineage>
        <taxon>Bacteria</taxon>
        <taxon>Pseudomonadati</taxon>
        <taxon>Pseudomonadota</taxon>
        <taxon>Alphaproteobacteria</taxon>
        <taxon>Hyphomicrobiales</taxon>
        <taxon>Phyllobacteriaceae</taxon>
        <taxon>Mesorhizobium</taxon>
    </lineage>
</organism>
<keyword evidence="2" id="KW-1185">Reference proteome</keyword>
<dbReference type="EMBL" id="FTPD01000010">
    <property type="protein sequence ID" value="SIT54814.1"/>
    <property type="molecule type" value="Genomic_DNA"/>
</dbReference>
<evidence type="ECO:0000313" key="2">
    <source>
        <dbReference type="Proteomes" id="UP000188388"/>
    </source>
</evidence>
<reference evidence="2" key="1">
    <citation type="submission" date="2017-01" db="EMBL/GenBank/DDBJ databases">
        <authorList>
            <person name="Brunel B."/>
        </authorList>
    </citation>
    <scope>NUCLEOTIDE SEQUENCE [LARGE SCALE GENOMIC DNA]</scope>
</reference>
<dbReference type="Proteomes" id="UP000188388">
    <property type="component" value="Unassembled WGS sequence"/>
</dbReference>
<dbReference type="AlphaFoldDB" id="A0A1R3V4H5"/>
<evidence type="ECO:0000313" key="1">
    <source>
        <dbReference type="EMBL" id="SIT54814.1"/>
    </source>
</evidence>
<name>A0A1R3V4H5_9HYPH</name>
<accession>A0A1R3V4H5</accession>